<dbReference type="Proteomes" id="UP000035722">
    <property type="component" value="Unassembled WGS sequence"/>
</dbReference>
<gene>
    <name evidence="1" type="ORF">ARTSIC4J27_1845</name>
</gene>
<dbReference type="RefSeq" id="WP_161799559.1">
    <property type="nucleotide sequence ID" value="NZ_CAQI01000041.1"/>
</dbReference>
<evidence type="ECO:0000313" key="2">
    <source>
        <dbReference type="Proteomes" id="UP000035722"/>
    </source>
</evidence>
<evidence type="ECO:0000313" key="1">
    <source>
        <dbReference type="EMBL" id="CCQ45885.1"/>
    </source>
</evidence>
<sequence>MGESEGTLVRQSELRGIQVGGRGVWRIGANDIEDYIAEAYRRTVERIAAGELKDEGQA</sequence>
<organism evidence="1 2">
    <name type="scientific">Pseudarthrobacter siccitolerans</name>
    <dbReference type="NCBI Taxonomy" id="861266"/>
    <lineage>
        <taxon>Bacteria</taxon>
        <taxon>Bacillati</taxon>
        <taxon>Actinomycetota</taxon>
        <taxon>Actinomycetes</taxon>
        <taxon>Micrococcales</taxon>
        <taxon>Micrococcaceae</taxon>
        <taxon>Pseudarthrobacter</taxon>
    </lineage>
</organism>
<dbReference type="AlphaFoldDB" id="A0A024H122"/>
<reference evidence="2" key="1">
    <citation type="journal article" date="2014" name="Genome Announc.">
        <title>Genome Sequence of Arthrobacter siccitolerans 4J27, a Xeroprotectant-Producing Desiccation-Tolerant Microorganism.</title>
        <authorList>
            <person name="Manzanera M."/>
            <person name="Santa-Cruz-Calvo L."/>
            <person name="Vilchez J.I."/>
            <person name="Garcia-Fontana C."/>
            <person name="Silva-Castro G.A."/>
            <person name="Calvo C."/>
            <person name="Gonzalez-Lopez J."/>
        </authorList>
    </citation>
    <scope>NUCLEOTIDE SEQUENCE [LARGE SCALE GENOMIC DNA]</scope>
    <source>
        <strain evidence="2">4J27</strain>
    </source>
</reference>
<keyword evidence="2" id="KW-1185">Reference proteome</keyword>
<comment type="caution">
    <text evidence="1">The sequence shown here is derived from an EMBL/GenBank/DDBJ whole genome shotgun (WGS) entry which is preliminary data.</text>
</comment>
<protein>
    <submittedName>
        <fullName evidence="1">DNA binding, excisionase family domain protein</fullName>
    </submittedName>
</protein>
<dbReference type="OrthoDB" id="5524782at2"/>
<name>A0A024H122_9MICC</name>
<accession>A0A024H122</accession>
<proteinExistence type="predicted"/>
<dbReference type="EMBL" id="CAQI01000041">
    <property type="protein sequence ID" value="CCQ45885.1"/>
    <property type="molecule type" value="Genomic_DNA"/>
</dbReference>